<sequence length="134" mass="14946">MTPMTSSSLLPHQLTVKLTEATGSPNLPKQLTIQLNTKPNLLSTYDQGSRLLNKALLALTKLQWEESLTQKIKSEKHGLEYAKLLEVQLLRSSSTSRSTTPNWYPSKEIRKTNTAPPVSLQTTVEIDDNLTEKG</sequence>
<gene>
    <name evidence="2" type="ORF">F511_09505</name>
</gene>
<feature type="region of interest" description="Disordered" evidence="1">
    <location>
        <begin position="95"/>
        <end position="117"/>
    </location>
</feature>
<proteinExistence type="predicted"/>
<evidence type="ECO:0000256" key="1">
    <source>
        <dbReference type="SAM" id="MobiDB-lite"/>
    </source>
</evidence>
<evidence type="ECO:0000313" key="2">
    <source>
        <dbReference type="EMBL" id="KZV25496.1"/>
    </source>
</evidence>
<dbReference type="EMBL" id="KV011871">
    <property type="protein sequence ID" value="KZV25496.1"/>
    <property type="molecule type" value="Genomic_DNA"/>
</dbReference>
<dbReference type="Proteomes" id="UP000250235">
    <property type="component" value="Unassembled WGS sequence"/>
</dbReference>
<keyword evidence="3" id="KW-1185">Reference proteome</keyword>
<evidence type="ECO:0000313" key="3">
    <source>
        <dbReference type="Proteomes" id="UP000250235"/>
    </source>
</evidence>
<accession>A0A2Z7AVT0</accession>
<protein>
    <submittedName>
        <fullName evidence="2">Uncharacterized protein</fullName>
    </submittedName>
</protein>
<dbReference type="AlphaFoldDB" id="A0A2Z7AVT0"/>
<name>A0A2Z7AVT0_9LAMI</name>
<reference evidence="2 3" key="1">
    <citation type="journal article" date="2015" name="Proc. Natl. Acad. Sci. U.S.A.">
        <title>The resurrection genome of Boea hygrometrica: A blueprint for survival of dehydration.</title>
        <authorList>
            <person name="Xiao L."/>
            <person name="Yang G."/>
            <person name="Zhang L."/>
            <person name="Yang X."/>
            <person name="Zhao S."/>
            <person name="Ji Z."/>
            <person name="Zhou Q."/>
            <person name="Hu M."/>
            <person name="Wang Y."/>
            <person name="Chen M."/>
            <person name="Xu Y."/>
            <person name="Jin H."/>
            <person name="Xiao X."/>
            <person name="Hu G."/>
            <person name="Bao F."/>
            <person name="Hu Y."/>
            <person name="Wan P."/>
            <person name="Li L."/>
            <person name="Deng X."/>
            <person name="Kuang T."/>
            <person name="Xiang C."/>
            <person name="Zhu J.K."/>
            <person name="Oliver M.J."/>
            <person name="He Y."/>
        </authorList>
    </citation>
    <scope>NUCLEOTIDE SEQUENCE [LARGE SCALE GENOMIC DNA]</scope>
    <source>
        <strain evidence="3">cv. XS01</strain>
    </source>
</reference>
<organism evidence="2 3">
    <name type="scientific">Dorcoceras hygrometricum</name>
    <dbReference type="NCBI Taxonomy" id="472368"/>
    <lineage>
        <taxon>Eukaryota</taxon>
        <taxon>Viridiplantae</taxon>
        <taxon>Streptophyta</taxon>
        <taxon>Embryophyta</taxon>
        <taxon>Tracheophyta</taxon>
        <taxon>Spermatophyta</taxon>
        <taxon>Magnoliopsida</taxon>
        <taxon>eudicotyledons</taxon>
        <taxon>Gunneridae</taxon>
        <taxon>Pentapetalae</taxon>
        <taxon>asterids</taxon>
        <taxon>lamiids</taxon>
        <taxon>Lamiales</taxon>
        <taxon>Gesneriaceae</taxon>
        <taxon>Didymocarpoideae</taxon>
        <taxon>Trichosporeae</taxon>
        <taxon>Loxocarpinae</taxon>
        <taxon>Dorcoceras</taxon>
    </lineage>
</organism>